<evidence type="ECO:0000313" key="12">
    <source>
        <dbReference type="Proteomes" id="UP001431656"/>
    </source>
</evidence>
<dbReference type="GO" id="GO:0000009">
    <property type="term" value="F:alpha-1,6-mannosyltransferase activity"/>
    <property type="evidence" value="ECO:0007669"/>
    <property type="project" value="InterPro"/>
</dbReference>
<name>A0AAN0MGX4_9ACTN</name>
<reference evidence="11" key="1">
    <citation type="journal article" date="2024" name="Int. J. Syst. Evol. Microbiol.">
        <title>Brooklawnia propionicigenes sp. nov., a facultatively anaerobic, propionate-producing bacterium isolated from a methanogenic reactor treating waste from cattle farms.</title>
        <authorList>
            <person name="Akita Y."/>
            <person name="Ueki A."/>
            <person name="Tonouchi A."/>
            <person name="Sugawara Y."/>
            <person name="Honma S."/>
            <person name="Kaku N."/>
            <person name="Ueki K."/>
        </authorList>
    </citation>
    <scope>NUCLEOTIDE SEQUENCE</scope>
    <source>
        <strain evidence="11">SH051</strain>
    </source>
</reference>
<evidence type="ECO:0000256" key="7">
    <source>
        <dbReference type="ARBA" id="ARBA00022824"/>
    </source>
</evidence>
<organism evidence="11 12">
    <name type="scientific">Brooklawnia propionicigenes</name>
    <dbReference type="NCBI Taxonomy" id="3041175"/>
    <lineage>
        <taxon>Bacteria</taxon>
        <taxon>Bacillati</taxon>
        <taxon>Actinomycetota</taxon>
        <taxon>Actinomycetes</taxon>
        <taxon>Propionibacteriales</taxon>
        <taxon>Propionibacteriaceae</taxon>
        <taxon>Brooklawnia</taxon>
    </lineage>
</organism>
<dbReference type="InterPro" id="IPR007315">
    <property type="entry name" value="PIG-V/Gpi18"/>
</dbReference>
<evidence type="ECO:0000256" key="9">
    <source>
        <dbReference type="ARBA" id="ARBA00023136"/>
    </source>
</evidence>
<evidence type="ECO:0000313" key="11">
    <source>
        <dbReference type="EMBL" id="BEH02006.1"/>
    </source>
</evidence>
<evidence type="ECO:0000256" key="10">
    <source>
        <dbReference type="SAM" id="Phobius"/>
    </source>
</evidence>
<keyword evidence="6 10" id="KW-0812">Transmembrane</keyword>
<keyword evidence="4" id="KW-0328">Glycosyltransferase</keyword>
<keyword evidence="12" id="KW-1185">Reference proteome</keyword>
<feature type="transmembrane region" description="Helical" evidence="10">
    <location>
        <begin position="309"/>
        <end position="326"/>
    </location>
</feature>
<keyword evidence="8 10" id="KW-1133">Transmembrane helix</keyword>
<evidence type="ECO:0000256" key="2">
    <source>
        <dbReference type="ARBA" id="ARBA00004687"/>
    </source>
</evidence>
<dbReference type="PANTHER" id="PTHR12468">
    <property type="entry name" value="GPI MANNOSYLTRANSFERASE 2"/>
    <property type="match status" value="1"/>
</dbReference>
<sequence>MTRTHRRGARLVIITWLATRAMLLGVAAYIMTSTGASLDQVLTRWDVEHYLTIAINGYRDPLDVAFFPGLPLLMAGFGALGLPMVISTAIAAQAASGLAAWALHRIGGVWMACLWLLAPMTVFTAVPYTEPFFCAAAFWAWERGLKARWGQVAALASIACALRISGLFLIAALGIMVVTQGSRPFVKKLRDCAWLLVPAAVLGAYALFLHQHTGSWSAWYSAQGQGWQRNLSWPWDALKATWPLTAESHWPDRPEVPVMFRFEIVSVALGYVAALWCLTKRRWAEFTWVAVNVIVLSSSGWFMSVNRAVLLWFPLFGLLALALSWRPKSSGARSVWNVLRLLLLVADLALICWWAYLFGTGAWAS</sequence>
<feature type="transmembrane region" description="Helical" evidence="10">
    <location>
        <begin position="338"/>
        <end position="356"/>
    </location>
</feature>
<keyword evidence="5" id="KW-0808">Transferase</keyword>
<evidence type="ECO:0000256" key="8">
    <source>
        <dbReference type="ARBA" id="ARBA00022989"/>
    </source>
</evidence>
<feature type="transmembrane region" description="Helical" evidence="10">
    <location>
        <begin position="258"/>
        <end position="279"/>
    </location>
</feature>
<feature type="transmembrane region" description="Helical" evidence="10">
    <location>
        <begin position="191"/>
        <end position="210"/>
    </location>
</feature>
<dbReference type="KEGG" id="broo:brsh051_12870"/>
<dbReference type="EMBL" id="AP028056">
    <property type="protein sequence ID" value="BEH02006.1"/>
    <property type="molecule type" value="Genomic_DNA"/>
</dbReference>
<dbReference type="Proteomes" id="UP001431656">
    <property type="component" value="Chromosome"/>
</dbReference>
<comment type="subcellular location">
    <subcellularLocation>
        <location evidence="1">Endoplasmic reticulum membrane</location>
        <topology evidence="1">Multi-pass membrane protein</topology>
    </subcellularLocation>
</comment>
<feature type="transmembrane region" description="Helical" evidence="10">
    <location>
        <begin position="153"/>
        <end position="179"/>
    </location>
</feature>
<evidence type="ECO:0000256" key="6">
    <source>
        <dbReference type="ARBA" id="ARBA00022692"/>
    </source>
</evidence>
<keyword evidence="7" id="KW-0256">Endoplasmic reticulum</keyword>
<dbReference type="RefSeq" id="WP_286268316.1">
    <property type="nucleotide sequence ID" value="NZ_AP028056.1"/>
</dbReference>
<dbReference type="GO" id="GO:0031501">
    <property type="term" value="C:mannosyltransferase complex"/>
    <property type="evidence" value="ECO:0007669"/>
    <property type="project" value="TreeGrafter"/>
</dbReference>
<evidence type="ECO:0000256" key="1">
    <source>
        <dbReference type="ARBA" id="ARBA00004477"/>
    </source>
</evidence>
<comment type="pathway">
    <text evidence="2">Glycolipid biosynthesis; glycosylphosphatidylinositol-anchor biosynthesis.</text>
</comment>
<evidence type="ECO:0000256" key="4">
    <source>
        <dbReference type="ARBA" id="ARBA00022676"/>
    </source>
</evidence>
<keyword evidence="9 10" id="KW-0472">Membrane</keyword>
<dbReference type="GO" id="GO:0006506">
    <property type="term" value="P:GPI anchor biosynthetic process"/>
    <property type="evidence" value="ECO:0007669"/>
    <property type="project" value="UniProtKB-KW"/>
</dbReference>
<dbReference type="GO" id="GO:0016020">
    <property type="term" value="C:membrane"/>
    <property type="evidence" value="ECO:0007669"/>
    <property type="project" value="GOC"/>
</dbReference>
<protein>
    <submittedName>
        <fullName evidence="11">Uncharacterized protein</fullName>
    </submittedName>
</protein>
<dbReference type="GO" id="GO:0004376">
    <property type="term" value="F:GPI mannosyltransferase activity"/>
    <property type="evidence" value="ECO:0007669"/>
    <property type="project" value="InterPro"/>
</dbReference>
<keyword evidence="3" id="KW-0337">GPI-anchor biosynthesis</keyword>
<dbReference type="PANTHER" id="PTHR12468:SF2">
    <property type="entry name" value="GPI MANNOSYLTRANSFERASE 2"/>
    <property type="match status" value="1"/>
</dbReference>
<feature type="transmembrane region" description="Helical" evidence="10">
    <location>
        <begin position="12"/>
        <end position="31"/>
    </location>
</feature>
<feature type="transmembrane region" description="Helical" evidence="10">
    <location>
        <begin position="72"/>
        <end position="102"/>
    </location>
</feature>
<proteinExistence type="predicted"/>
<accession>A0AAN0MGX4</accession>
<evidence type="ECO:0000256" key="5">
    <source>
        <dbReference type="ARBA" id="ARBA00022679"/>
    </source>
</evidence>
<dbReference type="AlphaFoldDB" id="A0AAN0MGX4"/>
<evidence type="ECO:0000256" key="3">
    <source>
        <dbReference type="ARBA" id="ARBA00022502"/>
    </source>
</evidence>
<gene>
    <name evidence="11" type="ORF">brsh051_12870</name>
</gene>
<feature type="transmembrane region" description="Helical" evidence="10">
    <location>
        <begin position="114"/>
        <end position="141"/>
    </location>
</feature>
<feature type="transmembrane region" description="Helical" evidence="10">
    <location>
        <begin position="286"/>
        <end position="303"/>
    </location>
</feature>